<comment type="caution">
    <text evidence="3">The sequence shown here is derived from an EMBL/GenBank/DDBJ whole genome shotgun (WGS) entry which is preliminary data.</text>
</comment>
<reference evidence="3" key="1">
    <citation type="journal article" date="2021" name="PeerJ">
        <title>Extensive microbial diversity within the chicken gut microbiome revealed by metagenomics and culture.</title>
        <authorList>
            <person name="Gilroy R."/>
            <person name="Ravi A."/>
            <person name="Getino M."/>
            <person name="Pursley I."/>
            <person name="Horton D.L."/>
            <person name="Alikhan N.F."/>
            <person name="Baker D."/>
            <person name="Gharbi K."/>
            <person name="Hall N."/>
            <person name="Watson M."/>
            <person name="Adriaenssens E.M."/>
            <person name="Foster-Nyarko E."/>
            <person name="Jarju S."/>
            <person name="Secka A."/>
            <person name="Antonio M."/>
            <person name="Oren A."/>
            <person name="Chaudhuri R.R."/>
            <person name="La Ragione R."/>
            <person name="Hildebrand F."/>
            <person name="Pallen M.J."/>
        </authorList>
    </citation>
    <scope>NUCLEOTIDE SEQUENCE</scope>
    <source>
        <strain evidence="3">ChiBcec16_6824</strain>
    </source>
</reference>
<dbReference type="InterPro" id="IPR002881">
    <property type="entry name" value="DUF58"/>
</dbReference>
<evidence type="ECO:0000313" key="4">
    <source>
        <dbReference type="Proteomes" id="UP000823868"/>
    </source>
</evidence>
<sequence length="339" mass="37215">MVRRRILYALALLGAVLLFLYWEVWISLFLLALVVALPLLSLAFSIPLARRLSPTLNPPESTPIRGGKAFLTLHVPAPGGLPVVRLTGRLVVRSPMTGARWVKRIRLSCDGSPAQFPFPLATEHCTLLLCRAERLRALDLLGIFALPLPTPVLETEVLVRPQSIEAGPIPPVLGQGGASLGLKPKLGGGCAEDYDLRDYRPGDPMRTVHWKLSAKRDELVVREMLVPRRPALVLTADHFGLPGQVDQMLDKLQALSLALLERRERHWIGWLHPVSGVPVLLPVEHPEGLTACLTRFLGESCPPTGRSALDFALSIPESDGPPRTFHVTAQLWQKEGKAV</sequence>
<reference evidence="3" key="2">
    <citation type="submission" date="2021-04" db="EMBL/GenBank/DDBJ databases">
        <authorList>
            <person name="Gilroy R."/>
        </authorList>
    </citation>
    <scope>NUCLEOTIDE SEQUENCE</scope>
    <source>
        <strain evidence="3">ChiBcec16_6824</strain>
    </source>
</reference>
<proteinExistence type="predicted"/>
<name>A0A9D2BY72_9FIRM</name>
<protein>
    <submittedName>
        <fullName evidence="3">DUF58 domain-containing protein</fullName>
    </submittedName>
</protein>
<dbReference type="EMBL" id="DXDX01000063">
    <property type="protein sequence ID" value="HIY20957.1"/>
    <property type="molecule type" value="Genomic_DNA"/>
</dbReference>
<gene>
    <name evidence="3" type="ORF">H9841_03515</name>
</gene>
<dbReference type="Proteomes" id="UP000823868">
    <property type="component" value="Unassembled WGS sequence"/>
</dbReference>
<dbReference type="Pfam" id="PF01882">
    <property type="entry name" value="DUF58"/>
    <property type="match status" value="1"/>
</dbReference>
<dbReference type="PANTHER" id="PTHR34351">
    <property type="entry name" value="SLR1927 PROTEIN-RELATED"/>
    <property type="match status" value="1"/>
</dbReference>
<accession>A0A9D2BY72</accession>
<keyword evidence="1" id="KW-0812">Transmembrane</keyword>
<keyword evidence="1" id="KW-0472">Membrane</keyword>
<dbReference type="AlphaFoldDB" id="A0A9D2BY72"/>
<evidence type="ECO:0000259" key="2">
    <source>
        <dbReference type="Pfam" id="PF01882"/>
    </source>
</evidence>
<feature type="domain" description="DUF58" evidence="2">
    <location>
        <begin position="195"/>
        <end position="239"/>
    </location>
</feature>
<dbReference type="PANTHER" id="PTHR34351:SF1">
    <property type="entry name" value="SLR1927 PROTEIN"/>
    <property type="match status" value="1"/>
</dbReference>
<organism evidence="3 4">
    <name type="scientific">Candidatus Flavonifractor merdigallinarum</name>
    <dbReference type="NCBI Taxonomy" id="2838589"/>
    <lineage>
        <taxon>Bacteria</taxon>
        <taxon>Bacillati</taxon>
        <taxon>Bacillota</taxon>
        <taxon>Clostridia</taxon>
        <taxon>Eubacteriales</taxon>
        <taxon>Oscillospiraceae</taxon>
        <taxon>Flavonifractor</taxon>
    </lineage>
</organism>
<keyword evidence="1" id="KW-1133">Transmembrane helix</keyword>
<evidence type="ECO:0000313" key="3">
    <source>
        <dbReference type="EMBL" id="HIY20957.1"/>
    </source>
</evidence>
<evidence type="ECO:0000256" key="1">
    <source>
        <dbReference type="SAM" id="Phobius"/>
    </source>
</evidence>
<feature type="transmembrane region" description="Helical" evidence="1">
    <location>
        <begin position="7"/>
        <end position="22"/>
    </location>
</feature>